<organism evidence="1 2">
    <name type="scientific">Actinacidiphila reveromycinica</name>
    <dbReference type="NCBI Taxonomy" id="659352"/>
    <lineage>
        <taxon>Bacteria</taxon>
        <taxon>Bacillati</taxon>
        <taxon>Actinomycetota</taxon>
        <taxon>Actinomycetes</taxon>
        <taxon>Kitasatosporales</taxon>
        <taxon>Streptomycetaceae</taxon>
        <taxon>Actinacidiphila</taxon>
    </lineage>
</organism>
<dbReference type="RefSeq" id="WP_202234488.1">
    <property type="nucleotide sequence ID" value="NZ_AP018365.1"/>
</dbReference>
<reference evidence="1 2" key="1">
    <citation type="journal article" date="2010" name="J. Bacteriol.">
        <title>Biochemical characterization of a novel indole prenyltransferase from Streptomyces sp. SN-593.</title>
        <authorList>
            <person name="Takahashi S."/>
            <person name="Takagi H."/>
            <person name="Toyoda A."/>
            <person name="Uramoto M."/>
            <person name="Nogawa T."/>
            <person name="Ueki M."/>
            <person name="Sakaki Y."/>
            <person name="Osada H."/>
        </authorList>
    </citation>
    <scope>NUCLEOTIDE SEQUENCE [LARGE SCALE GENOMIC DNA]</scope>
    <source>
        <strain evidence="1 2">SN-593</strain>
    </source>
</reference>
<dbReference type="Proteomes" id="UP000595703">
    <property type="component" value="Chromosome"/>
</dbReference>
<evidence type="ECO:0000313" key="2">
    <source>
        <dbReference type="Proteomes" id="UP000595703"/>
    </source>
</evidence>
<dbReference type="AlphaFoldDB" id="A0A7U3UTH1"/>
<gene>
    <name evidence="1" type="ORF">RVR_4465</name>
</gene>
<dbReference type="EMBL" id="AP018365">
    <property type="protein sequence ID" value="BBA98326.1"/>
    <property type="molecule type" value="Genomic_DNA"/>
</dbReference>
<reference evidence="1 2" key="3">
    <citation type="journal article" date="2011" name="Nat. Chem. Biol.">
        <title>Reveromycin A biosynthesis uses RevG and RevJ for stereospecific spiroacetal formation.</title>
        <authorList>
            <person name="Takahashi S."/>
            <person name="Toyoda A."/>
            <person name="Sekiyama Y."/>
            <person name="Takagi H."/>
            <person name="Nogawa T."/>
            <person name="Uramoto M."/>
            <person name="Suzuki R."/>
            <person name="Koshino H."/>
            <person name="Kumano T."/>
            <person name="Panthee S."/>
            <person name="Dairi T."/>
            <person name="Ishikawa J."/>
            <person name="Ikeda H."/>
            <person name="Sakaki Y."/>
            <person name="Osada H."/>
        </authorList>
    </citation>
    <scope>NUCLEOTIDE SEQUENCE [LARGE SCALE GENOMIC DNA]</scope>
    <source>
        <strain evidence="1 2">SN-593</strain>
    </source>
</reference>
<sequence length="102" mass="10577">MNAQPTAPAISADELGEAVGKIAGMVARSLHESFPHLDVEQLAETFTRPRAVDMIAARFLTGLDNGRTAGEAAADTGVALIHAWADARLAARAQLAADNPTA</sequence>
<reference evidence="1 2" key="2">
    <citation type="journal article" date="2011" name="J. Antibiot.">
        <title>Furaquinocins I and J: novel polyketide isoprenoid hybrid compounds from Streptomyces reveromyceticus SN-593.</title>
        <authorList>
            <person name="Panthee S."/>
            <person name="Takahashi S."/>
            <person name="Takagi H."/>
            <person name="Nogawa T."/>
            <person name="Oowada E."/>
            <person name="Uramoto M."/>
            <person name="Osada H."/>
        </authorList>
    </citation>
    <scope>NUCLEOTIDE SEQUENCE [LARGE SCALE GENOMIC DNA]</scope>
    <source>
        <strain evidence="1 2">SN-593</strain>
    </source>
</reference>
<evidence type="ECO:0000313" key="1">
    <source>
        <dbReference type="EMBL" id="BBA98326.1"/>
    </source>
</evidence>
<accession>A0A7U3UTH1</accession>
<proteinExistence type="predicted"/>
<keyword evidence="2" id="KW-1185">Reference proteome</keyword>
<name>A0A7U3UTH1_9ACTN</name>
<protein>
    <submittedName>
        <fullName evidence="1">Uncharacterized protein</fullName>
    </submittedName>
</protein>
<dbReference type="KEGG" id="arev:RVR_4465"/>
<reference evidence="1 2" key="4">
    <citation type="journal article" date="2020" name="Sci. Rep.">
        <title>beta-carboline chemical signals induce reveromycin production through a LuxR family regulator in Streptomyces sp. SN-593.</title>
        <authorList>
            <person name="Panthee S."/>
            <person name="Kito N."/>
            <person name="Hayashi T."/>
            <person name="Shimizu T."/>
            <person name="Ishikawa J."/>
            <person name="Hamamoto H."/>
            <person name="Osada H."/>
            <person name="Takahashi S."/>
        </authorList>
    </citation>
    <scope>NUCLEOTIDE SEQUENCE [LARGE SCALE GENOMIC DNA]</scope>
    <source>
        <strain evidence="1 2">SN-593</strain>
    </source>
</reference>